<feature type="transmembrane region" description="Helical" evidence="12">
    <location>
        <begin position="203"/>
        <end position="228"/>
    </location>
</feature>
<reference evidence="14" key="3">
    <citation type="submission" date="2015-06" db="UniProtKB">
        <authorList>
            <consortium name="EnsemblMetazoa"/>
        </authorList>
    </citation>
    <scope>IDENTIFICATION</scope>
</reference>
<evidence type="ECO:0000256" key="12">
    <source>
        <dbReference type="SAM" id="Phobius"/>
    </source>
</evidence>
<comment type="subcellular location">
    <subcellularLocation>
        <location evidence="1">Cell membrane</location>
        <topology evidence="1">Multi-pass membrane protein</topology>
    </subcellularLocation>
</comment>
<evidence type="ECO:0000256" key="2">
    <source>
        <dbReference type="ARBA" id="ARBA00006434"/>
    </source>
</evidence>
<dbReference type="PROSITE" id="PS50283">
    <property type="entry name" value="NA_SOLUT_SYMP_3"/>
    <property type="match status" value="1"/>
</dbReference>
<evidence type="ECO:0000256" key="10">
    <source>
        <dbReference type="ARBA" id="ARBA00023201"/>
    </source>
</evidence>
<accession>R7UWK6</accession>
<dbReference type="EnsemblMetazoa" id="CapteT103376">
    <property type="protein sequence ID" value="CapteP103376"/>
    <property type="gene ID" value="CapteG103376"/>
</dbReference>
<feature type="transmembrane region" description="Helical" evidence="12">
    <location>
        <begin position="92"/>
        <end position="113"/>
    </location>
</feature>
<dbReference type="Gene3D" id="1.20.1730.10">
    <property type="entry name" value="Sodium/glucose cotransporter"/>
    <property type="match status" value="1"/>
</dbReference>
<name>R7UWK6_CAPTE</name>
<feature type="transmembrane region" description="Helical" evidence="12">
    <location>
        <begin position="6"/>
        <end position="29"/>
    </location>
</feature>
<sequence length="314" mass="34710">MAFSFTWLDYVIMVVLACGALSLGVYRAFRVRRRVRRSGGRAHPYVFALHALVLNHQNLRVVPTLLSLIMSHQAAVSLLGVPSEFHLWGGQWWFAGDLLAVFTVPLVLERFIVPWIHRQRLISVYEFFGLRFRSMAVRRLAAGLGLASTLMYMAINLSACSIALETASGLPMIPGAAVITVFACVYTLLGGMRVISWSDVGQFSLVIVGLCVIIISGARSLGGLNAIFGAAQQRLFFADFSVDPRVRLTFWSSIITIPLYNIVVFGLDQASVMRYSSTPHLHSARHAITLLVPLRMLILTLCSTCGVVIFAFFK</sequence>
<evidence type="ECO:0008006" key="16">
    <source>
        <dbReference type="Google" id="ProtNLM"/>
    </source>
</evidence>
<dbReference type="PANTHER" id="PTHR42985:SF40">
    <property type="entry name" value="LD47995P-RELATED"/>
    <property type="match status" value="1"/>
</dbReference>
<evidence type="ECO:0000313" key="14">
    <source>
        <dbReference type="EnsemblMetazoa" id="CapteP103376"/>
    </source>
</evidence>
<keyword evidence="8" id="KW-0406">Ion transport</keyword>
<dbReference type="EMBL" id="KB299619">
    <property type="protein sequence ID" value="ELU07781.1"/>
    <property type="molecule type" value="Genomic_DNA"/>
</dbReference>
<dbReference type="InterPro" id="IPR038377">
    <property type="entry name" value="Na/Glc_symporter_sf"/>
</dbReference>
<feature type="non-terminal residue" evidence="13">
    <location>
        <position position="314"/>
    </location>
</feature>
<proteinExistence type="inferred from homology"/>
<evidence type="ECO:0000256" key="7">
    <source>
        <dbReference type="ARBA" id="ARBA00023053"/>
    </source>
</evidence>
<keyword evidence="6 12" id="KW-1133">Transmembrane helix</keyword>
<dbReference type="Proteomes" id="UP000014760">
    <property type="component" value="Unassembled WGS sequence"/>
</dbReference>
<evidence type="ECO:0000313" key="13">
    <source>
        <dbReference type="EMBL" id="ELU07781.1"/>
    </source>
</evidence>
<dbReference type="InterPro" id="IPR001734">
    <property type="entry name" value="Na/solute_symporter"/>
</dbReference>
<dbReference type="InterPro" id="IPR051163">
    <property type="entry name" value="Sodium:Solute_Symporter_SSF"/>
</dbReference>
<reference evidence="15" key="1">
    <citation type="submission" date="2012-12" db="EMBL/GenBank/DDBJ databases">
        <authorList>
            <person name="Hellsten U."/>
            <person name="Grimwood J."/>
            <person name="Chapman J.A."/>
            <person name="Shapiro H."/>
            <person name="Aerts A."/>
            <person name="Otillar R.P."/>
            <person name="Terry A.Y."/>
            <person name="Boore J.L."/>
            <person name="Simakov O."/>
            <person name="Marletaz F."/>
            <person name="Cho S.-J."/>
            <person name="Edsinger-Gonzales E."/>
            <person name="Havlak P."/>
            <person name="Kuo D.-H."/>
            <person name="Larsson T."/>
            <person name="Lv J."/>
            <person name="Arendt D."/>
            <person name="Savage R."/>
            <person name="Osoegawa K."/>
            <person name="de Jong P."/>
            <person name="Lindberg D.R."/>
            <person name="Seaver E.C."/>
            <person name="Weisblat D.A."/>
            <person name="Putnam N.H."/>
            <person name="Grigoriev I.V."/>
            <person name="Rokhsar D.S."/>
        </authorList>
    </citation>
    <scope>NUCLEOTIDE SEQUENCE</scope>
    <source>
        <strain evidence="15">I ESC-2004</strain>
    </source>
</reference>
<gene>
    <name evidence="13" type="ORF">CAPTEDRAFT_103376</name>
</gene>
<dbReference type="STRING" id="283909.R7UWK6"/>
<keyword evidence="5 12" id="KW-0812">Transmembrane</keyword>
<keyword evidence="3" id="KW-0813">Transport</keyword>
<evidence type="ECO:0000256" key="3">
    <source>
        <dbReference type="ARBA" id="ARBA00022448"/>
    </source>
</evidence>
<evidence type="ECO:0000256" key="8">
    <source>
        <dbReference type="ARBA" id="ARBA00023065"/>
    </source>
</evidence>
<dbReference type="AlphaFoldDB" id="R7UWK6"/>
<feature type="transmembrane region" description="Helical" evidence="12">
    <location>
        <begin position="288"/>
        <end position="313"/>
    </location>
</feature>
<evidence type="ECO:0000256" key="5">
    <source>
        <dbReference type="ARBA" id="ARBA00022692"/>
    </source>
</evidence>
<evidence type="ECO:0000256" key="9">
    <source>
        <dbReference type="ARBA" id="ARBA00023136"/>
    </source>
</evidence>
<protein>
    <recommendedName>
        <fullName evidence="16">Sodium:solute symporter family protein</fullName>
    </recommendedName>
</protein>
<dbReference type="Pfam" id="PF00474">
    <property type="entry name" value="SSF"/>
    <property type="match status" value="1"/>
</dbReference>
<feature type="transmembrane region" description="Helical" evidence="12">
    <location>
        <begin position="61"/>
        <end position="80"/>
    </location>
</feature>
<comment type="similarity">
    <text evidence="2 11">Belongs to the sodium:solute symporter (SSF) (TC 2.A.21) family.</text>
</comment>
<evidence type="ECO:0000256" key="6">
    <source>
        <dbReference type="ARBA" id="ARBA00022989"/>
    </source>
</evidence>
<feature type="transmembrane region" description="Helical" evidence="12">
    <location>
        <begin position="170"/>
        <end position="191"/>
    </location>
</feature>
<evidence type="ECO:0000256" key="4">
    <source>
        <dbReference type="ARBA" id="ARBA00022475"/>
    </source>
</evidence>
<dbReference type="HOGENOM" id="CLU_018808_11_3_1"/>
<dbReference type="OMA" id="ARIHFHH"/>
<feature type="transmembrane region" description="Helical" evidence="12">
    <location>
        <begin position="248"/>
        <end position="267"/>
    </location>
</feature>
<reference evidence="13 15" key="2">
    <citation type="journal article" date="2013" name="Nature">
        <title>Insights into bilaterian evolution from three spiralian genomes.</title>
        <authorList>
            <person name="Simakov O."/>
            <person name="Marletaz F."/>
            <person name="Cho S.J."/>
            <person name="Edsinger-Gonzales E."/>
            <person name="Havlak P."/>
            <person name="Hellsten U."/>
            <person name="Kuo D.H."/>
            <person name="Larsson T."/>
            <person name="Lv J."/>
            <person name="Arendt D."/>
            <person name="Savage R."/>
            <person name="Osoegawa K."/>
            <person name="de Jong P."/>
            <person name="Grimwood J."/>
            <person name="Chapman J.A."/>
            <person name="Shapiro H."/>
            <person name="Aerts A."/>
            <person name="Otillar R.P."/>
            <person name="Terry A.Y."/>
            <person name="Boore J.L."/>
            <person name="Grigoriev I.V."/>
            <person name="Lindberg D.R."/>
            <person name="Seaver E.C."/>
            <person name="Weisblat D.A."/>
            <person name="Putnam N.H."/>
            <person name="Rokhsar D.S."/>
        </authorList>
    </citation>
    <scope>NUCLEOTIDE SEQUENCE</scope>
    <source>
        <strain evidence="13 15">I ESC-2004</strain>
    </source>
</reference>
<feature type="transmembrane region" description="Helical" evidence="12">
    <location>
        <begin position="140"/>
        <end position="164"/>
    </location>
</feature>
<keyword evidence="15" id="KW-1185">Reference proteome</keyword>
<evidence type="ECO:0000256" key="1">
    <source>
        <dbReference type="ARBA" id="ARBA00004651"/>
    </source>
</evidence>
<dbReference type="GO" id="GO:0006814">
    <property type="term" value="P:sodium ion transport"/>
    <property type="evidence" value="ECO:0007669"/>
    <property type="project" value="UniProtKB-KW"/>
</dbReference>
<dbReference type="EMBL" id="AMQN01001111">
    <property type="status" value="NOT_ANNOTATED_CDS"/>
    <property type="molecule type" value="Genomic_DNA"/>
</dbReference>
<keyword evidence="7" id="KW-0915">Sodium</keyword>
<dbReference type="GO" id="GO:0005886">
    <property type="term" value="C:plasma membrane"/>
    <property type="evidence" value="ECO:0007669"/>
    <property type="project" value="UniProtKB-SubCell"/>
</dbReference>
<organism evidence="13">
    <name type="scientific">Capitella teleta</name>
    <name type="common">Polychaete worm</name>
    <dbReference type="NCBI Taxonomy" id="283909"/>
    <lineage>
        <taxon>Eukaryota</taxon>
        <taxon>Metazoa</taxon>
        <taxon>Spiralia</taxon>
        <taxon>Lophotrochozoa</taxon>
        <taxon>Annelida</taxon>
        <taxon>Polychaeta</taxon>
        <taxon>Sedentaria</taxon>
        <taxon>Scolecida</taxon>
        <taxon>Capitellidae</taxon>
        <taxon>Capitella</taxon>
    </lineage>
</organism>
<evidence type="ECO:0000256" key="11">
    <source>
        <dbReference type="RuleBase" id="RU362091"/>
    </source>
</evidence>
<dbReference type="PANTHER" id="PTHR42985">
    <property type="entry name" value="SODIUM-COUPLED MONOCARBOXYLATE TRANSPORTER"/>
    <property type="match status" value="1"/>
</dbReference>
<keyword evidence="10" id="KW-0739">Sodium transport</keyword>
<keyword evidence="4" id="KW-1003">Cell membrane</keyword>
<evidence type="ECO:0000313" key="15">
    <source>
        <dbReference type="Proteomes" id="UP000014760"/>
    </source>
</evidence>
<keyword evidence="9 12" id="KW-0472">Membrane</keyword>
<dbReference type="GO" id="GO:0015293">
    <property type="term" value="F:symporter activity"/>
    <property type="evidence" value="ECO:0007669"/>
    <property type="project" value="TreeGrafter"/>
</dbReference>